<reference evidence="4" key="2">
    <citation type="submission" date="2022-09" db="EMBL/GenBank/DDBJ databases">
        <title>Biosynthetic gene clusters of Dactylosporangioum fulvum.</title>
        <authorList>
            <person name="Caradec T."/>
        </authorList>
    </citation>
    <scope>NUCLEOTIDE SEQUENCE</scope>
    <source>
        <strain evidence="4">NRRL B-16292</strain>
    </source>
</reference>
<dbReference type="Proteomes" id="UP001059617">
    <property type="component" value="Chromosome"/>
</dbReference>
<keyword evidence="5" id="KW-1185">Reference proteome</keyword>
<dbReference type="InterPro" id="IPR038078">
    <property type="entry name" value="PhoU-like_sf"/>
</dbReference>
<accession>A0ABY5W0F8</accession>
<reference evidence="4" key="1">
    <citation type="submission" date="2021-04" db="EMBL/GenBank/DDBJ databases">
        <authorList>
            <person name="Hartkoorn R.C."/>
            <person name="Beaudoing E."/>
            <person name="Hot D."/>
        </authorList>
    </citation>
    <scope>NUCLEOTIDE SEQUENCE</scope>
    <source>
        <strain evidence="4">NRRL B-16292</strain>
    </source>
</reference>
<dbReference type="SUPFAM" id="SSF109755">
    <property type="entry name" value="PhoU-like"/>
    <property type="match status" value="1"/>
</dbReference>
<keyword evidence="2" id="KW-0963">Cytoplasm</keyword>
<feature type="domain" description="PhoU" evidence="3">
    <location>
        <begin position="122"/>
        <end position="202"/>
    </location>
</feature>
<proteinExistence type="inferred from homology"/>
<name>A0ABY5W0F8_9ACTN</name>
<dbReference type="InterPro" id="IPR026022">
    <property type="entry name" value="PhoU_dom"/>
</dbReference>
<keyword evidence="1 2" id="KW-0592">Phosphate transport</keyword>
<sequence>MRDEYRADLLQVNRLLVWMADAVRSAMNRATNALLKADQTDAEEVIARDAEVNALYRLVEDKVYDLCARQAPVASDLRVVLTALHLAADLERMGDLAEHVAKTALRRHPNVAVPGPLVETFEQMGSVADRIAGKISRAISASDVVAAGQLDRDDDEMDRLHTSLFGIMFGPDWTEGTEAAVDSALLGRYYERYADHAVNAGRHVVFLVTGEALDARDAKPAE</sequence>
<feature type="domain" description="PhoU" evidence="3">
    <location>
        <begin position="17"/>
        <end position="103"/>
    </location>
</feature>
<dbReference type="Pfam" id="PF01895">
    <property type="entry name" value="PhoU"/>
    <property type="match status" value="2"/>
</dbReference>
<evidence type="ECO:0000256" key="2">
    <source>
        <dbReference type="PIRNR" id="PIRNR003107"/>
    </source>
</evidence>
<dbReference type="PIRSF" id="PIRSF003107">
    <property type="entry name" value="PhoU"/>
    <property type="match status" value="1"/>
</dbReference>
<dbReference type="Gene3D" id="1.20.58.220">
    <property type="entry name" value="Phosphate transport system protein phou homolog 2, domain 2"/>
    <property type="match status" value="1"/>
</dbReference>
<evidence type="ECO:0000256" key="1">
    <source>
        <dbReference type="ARBA" id="ARBA00022592"/>
    </source>
</evidence>
<organism evidence="4 5">
    <name type="scientific">Dactylosporangium fulvum</name>
    <dbReference type="NCBI Taxonomy" id="53359"/>
    <lineage>
        <taxon>Bacteria</taxon>
        <taxon>Bacillati</taxon>
        <taxon>Actinomycetota</taxon>
        <taxon>Actinomycetes</taxon>
        <taxon>Micromonosporales</taxon>
        <taxon>Micromonosporaceae</taxon>
        <taxon>Dactylosporangium</taxon>
    </lineage>
</organism>
<evidence type="ECO:0000313" key="4">
    <source>
        <dbReference type="EMBL" id="UWP83478.1"/>
    </source>
</evidence>
<dbReference type="RefSeq" id="WP_259861266.1">
    <property type="nucleotide sequence ID" value="NZ_BAAAST010000059.1"/>
</dbReference>
<dbReference type="NCBIfam" id="TIGR02135">
    <property type="entry name" value="phoU_full"/>
    <property type="match status" value="1"/>
</dbReference>
<comment type="similarity">
    <text evidence="2">Belongs to the PhoU family.</text>
</comment>
<keyword evidence="2" id="KW-0813">Transport</keyword>
<evidence type="ECO:0000259" key="3">
    <source>
        <dbReference type="Pfam" id="PF01895"/>
    </source>
</evidence>
<dbReference type="EMBL" id="CP073720">
    <property type="protein sequence ID" value="UWP83478.1"/>
    <property type="molecule type" value="Genomic_DNA"/>
</dbReference>
<dbReference type="PANTHER" id="PTHR42930:SF3">
    <property type="entry name" value="PHOSPHATE-SPECIFIC TRANSPORT SYSTEM ACCESSORY PROTEIN PHOU"/>
    <property type="match status" value="1"/>
</dbReference>
<comment type="subunit">
    <text evidence="2">Homodimer.</text>
</comment>
<dbReference type="InterPro" id="IPR028366">
    <property type="entry name" value="PhoU"/>
</dbReference>
<evidence type="ECO:0000313" key="5">
    <source>
        <dbReference type="Proteomes" id="UP001059617"/>
    </source>
</evidence>
<dbReference type="PANTHER" id="PTHR42930">
    <property type="entry name" value="PHOSPHATE-SPECIFIC TRANSPORT SYSTEM ACCESSORY PROTEIN PHOU"/>
    <property type="match status" value="1"/>
</dbReference>
<comment type="subcellular location">
    <subcellularLocation>
        <location evidence="2">Cytoplasm</location>
    </subcellularLocation>
</comment>
<protein>
    <recommendedName>
        <fullName evidence="2">Phosphate-specific transport system accessory protein PhoU</fullName>
    </recommendedName>
</protein>
<comment type="function">
    <text evidence="2">Plays a role in the regulation of phosphate uptake.</text>
</comment>
<gene>
    <name evidence="4" type="primary">phoU</name>
    <name evidence="4" type="ORF">Dfulv_04115</name>
</gene>